<dbReference type="AlphaFoldDB" id="A0A9Q1CND9"/>
<reference evidence="2" key="1">
    <citation type="submission" date="2021-10" db="EMBL/GenBank/DDBJ databases">
        <title>Tropical sea cucumber genome reveals ecological adaptation and Cuvierian tubules defense mechanism.</title>
        <authorList>
            <person name="Chen T."/>
        </authorList>
    </citation>
    <scope>NUCLEOTIDE SEQUENCE</scope>
    <source>
        <strain evidence="2">Nanhai2018</strain>
        <tissue evidence="2">Muscle</tissue>
    </source>
</reference>
<evidence type="ECO:0000313" key="2">
    <source>
        <dbReference type="EMBL" id="KAJ8047855.1"/>
    </source>
</evidence>
<sequence length="1162" mass="131161">MEKSCFMGRFASISGILYLLVFLDSVVLRSNAQSKFDFNACVLRTQRGVEIRVSLKPSLSAQNNLHETLDFSKARCCFDPDKRCPLPVSLNVTLANAASLLKYPIRPRMMTVNKQRIPQMSVWDEIWYSLYEFEKPSLTQSVDVKITRKNYDNADDEETFFHLRSDEGISPSSHRSKRGSRDLLVAEKEYFTFHRWDCFDESTCFPSLVQSHLHQPHTSSVDLAYKPFGVFIGTKVKETNNKPRKMALSSLGTLQDPATISRDRSSAVFISQQPLILHIFIPNEEPSLGLAVAGFVDTAFTAFSWYSGHLGSLLNNQYTLVKAIICDGYDVIAQIGQFLATFLKSQWSSAIDVLYSATEQLYDLVGSFDNFDRIPFEKSIDCQWNLIWSYVDQACQRLIGLIINGVNIKMATGPIVVILLTAGIATFCVMSRTDHAECSGNPSTADSSSTDKTEDTNTPEHKDTIVFRNFGRYDLMNDFIEDALKILYPRSLYEEDDYPFVPPIDVDWTSNITMAMDIDDKKGHCKLLQRTSSDPFINHAIEMTKFNIRGETGIIRSCSSDYAICYSDKSRRNLMKTTSESPKPRVLKLVLKEPKKLPPPEDEGTDIDEEYYCYHKYYKGIIPLRDYYTYRPTRPADNSPAQQTTNDGPSSNQTGPHCPQLSASLGAQRTDMALLDQVIQLSKTDEGTDIDKAYNLYHQHYKGTLPPSSSYTHRPPLPDCKISSLKATADVPAARQTGLTLPGPSASSNARPTDMALLDQVIELSKTDEGTDIDKAYYLYYQYYKGTMPLSDSYTRRPLSPRLPNSGSQPKIGAIFSVFPHLLLPAGIATFCVMSRTDHAECAGNPSTSDSSANHETKDINMPEDKDTIVFGNFGRYDLMNDFIEDALNILYPRSLYEEDDYPFVPPIDVDWTSNITMAMDIDDKKGHCKLLQRTSSDPFINHAIEMTKFKIRGETGIIRSCSSDYAICYSDKSRRNLMKTTSESPKPRVLKLVLKEPKKLPPPEDEGTDIDEEYYCYHKYYKGIIPLRDYYTYRPTRPADNSPAQQTTNGVSSDSQTGPDGPQLSASLGAQPADIALLDHVIQLSKTDEGTEIDKAYYLYHQYYKGTMPPSDSYTRRPLSHDGNSPAQPMNATRQTGFHYVRRIQQALLSAYNFWLDNCNY</sequence>
<organism evidence="2 3">
    <name type="scientific">Holothuria leucospilota</name>
    <name type="common">Black long sea cucumber</name>
    <name type="synonym">Mertensiothuria leucospilota</name>
    <dbReference type="NCBI Taxonomy" id="206669"/>
    <lineage>
        <taxon>Eukaryota</taxon>
        <taxon>Metazoa</taxon>
        <taxon>Echinodermata</taxon>
        <taxon>Eleutherozoa</taxon>
        <taxon>Echinozoa</taxon>
        <taxon>Holothuroidea</taxon>
        <taxon>Aspidochirotacea</taxon>
        <taxon>Aspidochirotida</taxon>
        <taxon>Holothuriidae</taxon>
        <taxon>Holothuria</taxon>
    </lineage>
</organism>
<feature type="compositionally biased region" description="Polar residues" evidence="1">
    <location>
        <begin position="1043"/>
        <end position="1068"/>
    </location>
</feature>
<feature type="region of interest" description="Disordered" evidence="1">
    <location>
        <begin position="1036"/>
        <end position="1068"/>
    </location>
</feature>
<feature type="region of interest" description="Disordered" evidence="1">
    <location>
        <begin position="1111"/>
        <end position="1131"/>
    </location>
</feature>
<evidence type="ECO:0000256" key="1">
    <source>
        <dbReference type="SAM" id="MobiDB-lite"/>
    </source>
</evidence>
<keyword evidence="3" id="KW-1185">Reference proteome</keyword>
<name>A0A9Q1CND9_HOLLE</name>
<evidence type="ECO:0000313" key="3">
    <source>
        <dbReference type="Proteomes" id="UP001152320"/>
    </source>
</evidence>
<dbReference type="Proteomes" id="UP001152320">
    <property type="component" value="Chromosome 2"/>
</dbReference>
<feature type="compositionally biased region" description="Polar residues" evidence="1">
    <location>
        <begin position="639"/>
        <end position="662"/>
    </location>
</feature>
<feature type="region of interest" description="Disordered" evidence="1">
    <location>
        <begin position="631"/>
        <end position="662"/>
    </location>
</feature>
<dbReference type="EMBL" id="JAIZAY010000002">
    <property type="protein sequence ID" value="KAJ8047855.1"/>
    <property type="molecule type" value="Genomic_DNA"/>
</dbReference>
<comment type="caution">
    <text evidence="2">The sequence shown here is derived from an EMBL/GenBank/DDBJ whole genome shotgun (WGS) entry which is preliminary data.</text>
</comment>
<gene>
    <name evidence="2" type="ORF">HOLleu_06974</name>
</gene>
<feature type="region of interest" description="Disordered" evidence="1">
    <location>
        <begin position="435"/>
        <end position="460"/>
    </location>
</feature>
<protein>
    <submittedName>
        <fullName evidence="2">Uncharacterized protein</fullName>
    </submittedName>
</protein>
<accession>A0A9Q1CND9</accession>
<feature type="compositionally biased region" description="Basic and acidic residues" evidence="1">
    <location>
        <begin position="449"/>
        <end position="460"/>
    </location>
</feature>
<proteinExistence type="predicted"/>